<proteinExistence type="predicted"/>
<sequence>MDDQLSSIAKVGIATRAAVLALKAATRLTTVETAALVGLTVQQVNHVYGNAIKLGFDPNVKPLTIRDSWLLDIQEVQRPPRDSATCTTTGFSKGGHQTHLVKPKRIIQTEEAEDAWVTESDKESRN</sequence>
<dbReference type="OrthoDB" id="5415741at2759"/>
<evidence type="ECO:0000313" key="1">
    <source>
        <dbReference type="EMBL" id="KAH7304662.1"/>
    </source>
</evidence>
<keyword evidence="2" id="KW-1185">Reference proteome</keyword>
<protein>
    <submittedName>
        <fullName evidence="1">Uncharacterized protein</fullName>
    </submittedName>
</protein>
<name>A0A8K0SJ80_9HYPO</name>
<reference evidence="1" key="1">
    <citation type="journal article" date="2021" name="Nat. Commun.">
        <title>Genetic determinants of endophytism in the Arabidopsis root mycobiome.</title>
        <authorList>
            <person name="Mesny F."/>
            <person name="Miyauchi S."/>
            <person name="Thiergart T."/>
            <person name="Pickel B."/>
            <person name="Atanasova L."/>
            <person name="Karlsson M."/>
            <person name="Huettel B."/>
            <person name="Barry K.W."/>
            <person name="Haridas S."/>
            <person name="Chen C."/>
            <person name="Bauer D."/>
            <person name="Andreopoulos W."/>
            <person name="Pangilinan J."/>
            <person name="LaButti K."/>
            <person name="Riley R."/>
            <person name="Lipzen A."/>
            <person name="Clum A."/>
            <person name="Drula E."/>
            <person name="Henrissat B."/>
            <person name="Kohler A."/>
            <person name="Grigoriev I.V."/>
            <person name="Martin F.M."/>
            <person name="Hacquard S."/>
        </authorList>
    </citation>
    <scope>NUCLEOTIDE SEQUENCE</scope>
    <source>
        <strain evidence="1">MPI-CAGE-CH-0235</strain>
    </source>
</reference>
<gene>
    <name evidence="1" type="ORF">B0I35DRAFT_516634</name>
</gene>
<dbReference type="Proteomes" id="UP000813444">
    <property type="component" value="Unassembled WGS sequence"/>
</dbReference>
<organism evidence="1 2">
    <name type="scientific">Stachybotrys elegans</name>
    <dbReference type="NCBI Taxonomy" id="80388"/>
    <lineage>
        <taxon>Eukaryota</taxon>
        <taxon>Fungi</taxon>
        <taxon>Dikarya</taxon>
        <taxon>Ascomycota</taxon>
        <taxon>Pezizomycotina</taxon>
        <taxon>Sordariomycetes</taxon>
        <taxon>Hypocreomycetidae</taxon>
        <taxon>Hypocreales</taxon>
        <taxon>Stachybotryaceae</taxon>
        <taxon>Stachybotrys</taxon>
    </lineage>
</organism>
<comment type="caution">
    <text evidence="1">The sequence shown here is derived from an EMBL/GenBank/DDBJ whole genome shotgun (WGS) entry which is preliminary data.</text>
</comment>
<dbReference type="AlphaFoldDB" id="A0A8K0SJ80"/>
<accession>A0A8K0SJ80</accession>
<dbReference type="EMBL" id="JAGPNK010000021">
    <property type="protein sequence ID" value="KAH7304662.1"/>
    <property type="molecule type" value="Genomic_DNA"/>
</dbReference>
<evidence type="ECO:0000313" key="2">
    <source>
        <dbReference type="Proteomes" id="UP000813444"/>
    </source>
</evidence>